<feature type="compositionally biased region" description="Basic and acidic residues" evidence="1">
    <location>
        <begin position="74"/>
        <end position="84"/>
    </location>
</feature>
<organism evidence="2">
    <name type="scientific">marine metagenome</name>
    <dbReference type="NCBI Taxonomy" id="408172"/>
    <lineage>
        <taxon>unclassified sequences</taxon>
        <taxon>metagenomes</taxon>
        <taxon>ecological metagenomes</taxon>
    </lineage>
</organism>
<evidence type="ECO:0000256" key="1">
    <source>
        <dbReference type="SAM" id="MobiDB-lite"/>
    </source>
</evidence>
<proteinExistence type="predicted"/>
<feature type="compositionally biased region" description="Basic residues" evidence="1">
    <location>
        <begin position="64"/>
        <end position="73"/>
    </location>
</feature>
<name>A0A381T7B2_9ZZZZ</name>
<feature type="region of interest" description="Disordered" evidence="1">
    <location>
        <begin position="64"/>
        <end position="84"/>
    </location>
</feature>
<gene>
    <name evidence="2" type="ORF">METZ01_LOCUS63431</name>
</gene>
<reference evidence="2" key="1">
    <citation type="submission" date="2018-05" db="EMBL/GenBank/DDBJ databases">
        <authorList>
            <person name="Lanie J.A."/>
            <person name="Ng W.-L."/>
            <person name="Kazmierczak K.M."/>
            <person name="Andrzejewski T.M."/>
            <person name="Davidsen T.M."/>
            <person name="Wayne K.J."/>
            <person name="Tettelin H."/>
            <person name="Glass J.I."/>
            <person name="Rusch D."/>
            <person name="Podicherti R."/>
            <person name="Tsui H.-C.T."/>
            <person name="Winkler M.E."/>
        </authorList>
    </citation>
    <scope>NUCLEOTIDE SEQUENCE</scope>
</reference>
<protein>
    <recommendedName>
        <fullName evidence="3">CSD domain-containing protein</fullName>
    </recommendedName>
</protein>
<dbReference type="EMBL" id="UINC01003947">
    <property type="protein sequence ID" value="SVA10577.1"/>
    <property type="molecule type" value="Genomic_DNA"/>
</dbReference>
<sequence>MKGKIAAYHSGVGQVLSEDNIYNFHINLVQGQIKDGQEIEFEVNEHGKLKVIYGSNVDLPSVPKIKKERKKQPKEKLFLTEEEN</sequence>
<dbReference type="AlphaFoldDB" id="A0A381T7B2"/>
<evidence type="ECO:0008006" key="3">
    <source>
        <dbReference type="Google" id="ProtNLM"/>
    </source>
</evidence>
<evidence type="ECO:0000313" key="2">
    <source>
        <dbReference type="EMBL" id="SVA10577.1"/>
    </source>
</evidence>
<accession>A0A381T7B2</accession>